<keyword evidence="3" id="KW-1003">Cell membrane</keyword>
<feature type="transmembrane region" description="Helical" evidence="8">
    <location>
        <begin position="301"/>
        <end position="326"/>
    </location>
</feature>
<dbReference type="SUPFAM" id="SSF103473">
    <property type="entry name" value="MFS general substrate transporter"/>
    <property type="match status" value="1"/>
</dbReference>
<dbReference type="Gene3D" id="1.20.1250.20">
    <property type="entry name" value="MFS general substrate transporter like domains"/>
    <property type="match status" value="2"/>
</dbReference>
<evidence type="ECO:0000256" key="3">
    <source>
        <dbReference type="ARBA" id="ARBA00022475"/>
    </source>
</evidence>
<dbReference type="InterPro" id="IPR024989">
    <property type="entry name" value="MFS_assoc_dom"/>
</dbReference>
<evidence type="ECO:0000256" key="7">
    <source>
        <dbReference type="ARBA" id="ARBA00023136"/>
    </source>
</evidence>
<proteinExistence type="predicted"/>
<dbReference type="EMBL" id="JAEQMY010000020">
    <property type="protein sequence ID" value="MBL0405324.1"/>
    <property type="molecule type" value="Genomic_DNA"/>
</dbReference>
<dbReference type="InterPro" id="IPR036259">
    <property type="entry name" value="MFS_trans_sf"/>
</dbReference>
<evidence type="ECO:0000256" key="4">
    <source>
        <dbReference type="ARBA" id="ARBA00022519"/>
    </source>
</evidence>
<keyword evidence="11" id="KW-1185">Reference proteome</keyword>
<comment type="caution">
    <text evidence="10">The sequence shown here is derived from an EMBL/GenBank/DDBJ whole genome shotgun (WGS) entry which is preliminary data.</text>
</comment>
<dbReference type="Pfam" id="PF12832">
    <property type="entry name" value="MFS_1_like"/>
    <property type="match status" value="1"/>
</dbReference>
<evidence type="ECO:0000256" key="6">
    <source>
        <dbReference type="ARBA" id="ARBA00022989"/>
    </source>
</evidence>
<feature type="transmembrane region" description="Helical" evidence="8">
    <location>
        <begin position="276"/>
        <end position="295"/>
    </location>
</feature>
<evidence type="ECO:0000313" key="11">
    <source>
        <dbReference type="Proteomes" id="UP000605848"/>
    </source>
</evidence>
<dbReference type="PIRSF" id="PIRSF004925">
    <property type="entry name" value="HcaT"/>
    <property type="match status" value="1"/>
</dbReference>
<evidence type="ECO:0000313" key="10">
    <source>
        <dbReference type="EMBL" id="MBL0405324.1"/>
    </source>
</evidence>
<evidence type="ECO:0000256" key="8">
    <source>
        <dbReference type="SAM" id="Phobius"/>
    </source>
</evidence>
<comment type="subcellular location">
    <subcellularLocation>
        <location evidence="1">Cell inner membrane</location>
        <topology evidence="1">Multi-pass membrane protein</topology>
    </subcellularLocation>
</comment>
<dbReference type="GO" id="GO:0030395">
    <property type="term" value="F:lactose binding"/>
    <property type="evidence" value="ECO:0007669"/>
    <property type="project" value="TreeGrafter"/>
</dbReference>
<feature type="transmembrane region" description="Helical" evidence="8">
    <location>
        <begin position="366"/>
        <end position="388"/>
    </location>
</feature>
<keyword evidence="6 8" id="KW-1133">Transmembrane helix</keyword>
<feature type="domain" description="Major facilitator superfamily associated" evidence="9">
    <location>
        <begin position="39"/>
        <end position="364"/>
    </location>
</feature>
<organism evidence="10 11">
    <name type="scientific">Microvirga aerilata</name>
    <dbReference type="NCBI Taxonomy" id="670292"/>
    <lineage>
        <taxon>Bacteria</taxon>
        <taxon>Pseudomonadati</taxon>
        <taxon>Pseudomonadota</taxon>
        <taxon>Alphaproteobacteria</taxon>
        <taxon>Hyphomicrobiales</taxon>
        <taxon>Methylobacteriaceae</taxon>
        <taxon>Microvirga</taxon>
    </lineage>
</organism>
<keyword evidence="5 8" id="KW-0812">Transmembrane</keyword>
<sequence>MNAGHGVEGRDRHAGAGIYLQCLLRHPVCADCGLDQLFPLWLRSQGLTEADVGLCLSLGSVLAIVANPIVGIIADKTGRRERLLIVLGSATALISLFNFMAEGFTVILAIYLSVRLFSSSLIPLSESIVLANMKRLDLNFGRIRSWGSSAVVALSPVLGILVDRTGPTAIIVVLSCAYAAQALAACALPVHREERARQPAPSAPMTKVLRVPGFGLLLGSAAISQACHGVFYTYSTFYWLAAGHSAMVIGLLWALGVTVEIVVFKFSHLVTRRFSWILIVAACGGGVLRWGLLGLSGELPMAILVQLLQGATLGLTQVGVAAYMSASMPPRILSTGTGLYTACTGLLAAVFIYGGGLLYPGFGGRLFLVSAALCAVALIPATILAVHIHRRLGARTDH</sequence>
<protein>
    <submittedName>
        <fullName evidence="10">MFS transporter</fullName>
    </submittedName>
</protein>
<feature type="transmembrane region" description="Helical" evidence="8">
    <location>
        <begin position="338"/>
        <end position="360"/>
    </location>
</feature>
<evidence type="ECO:0000259" key="9">
    <source>
        <dbReference type="Pfam" id="PF12832"/>
    </source>
</evidence>
<keyword evidence="7 8" id="KW-0472">Membrane</keyword>
<dbReference type="NCBIfam" id="NF037955">
    <property type="entry name" value="mfs"/>
    <property type="match status" value="1"/>
</dbReference>
<keyword evidence="4" id="KW-0997">Cell inner membrane</keyword>
<name>A0A936ZII9_9HYPH</name>
<keyword evidence="2" id="KW-0813">Transport</keyword>
<feature type="transmembrane region" description="Helical" evidence="8">
    <location>
        <begin position="83"/>
        <end position="101"/>
    </location>
</feature>
<dbReference type="InterPro" id="IPR026032">
    <property type="entry name" value="HcaT-like"/>
</dbReference>
<dbReference type="Proteomes" id="UP000605848">
    <property type="component" value="Unassembled WGS sequence"/>
</dbReference>
<feature type="transmembrane region" description="Helical" evidence="8">
    <location>
        <begin position="143"/>
        <end position="162"/>
    </location>
</feature>
<dbReference type="AlphaFoldDB" id="A0A936ZII9"/>
<feature type="transmembrane region" description="Helical" evidence="8">
    <location>
        <begin position="211"/>
        <end position="231"/>
    </location>
</feature>
<accession>A0A936ZII9</accession>
<evidence type="ECO:0000256" key="1">
    <source>
        <dbReference type="ARBA" id="ARBA00004429"/>
    </source>
</evidence>
<dbReference type="PANTHER" id="PTHR23522:SF10">
    <property type="entry name" value="3-PHENYLPROPIONIC ACID TRANSPORTER-RELATED"/>
    <property type="match status" value="1"/>
</dbReference>
<feature type="transmembrane region" description="Helical" evidence="8">
    <location>
        <begin position="168"/>
        <end position="190"/>
    </location>
</feature>
<reference evidence="10" key="1">
    <citation type="submission" date="2021-01" db="EMBL/GenBank/DDBJ databases">
        <title>Microvirga sp.</title>
        <authorList>
            <person name="Kim M.K."/>
        </authorList>
    </citation>
    <scope>NUCLEOTIDE SEQUENCE</scope>
    <source>
        <strain evidence="10">5420S-16</strain>
    </source>
</reference>
<dbReference type="GO" id="GO:0015528">
    <property type="term" value="F:lactose:proton symporter activity"/>
    <property type="evidence" value="ECO:0007669"/>
    <property type="project" value="TreeGrafter"/>
</dbReference>
<dbReference type="PANTHER" id="PTHR23522">
    <property type="entry name" value="BLL5896 PROTEIN"/>
    <property type="match status" value="1"/>
</dbReference>
<evidence type="ECO:0000256" key="2">
    <source>
        <dbReference type="ARBA" id="ARBA00022448"/>
    </source>
</evidence>
<evidence type="ECO:0000256" key="5">
    <source>
        <dbReference type="ARBA" id="ARBA00022692"/>
    </source>
</evidence>
<dbReference type="GO" id="GO:0005886">
    <property type="term" value="C:plasma membrane"/>
    <property type="evidence" value="ECO:0007669"/>
    <property type="project" value="UniProtKB-SubCell"/>
</dbReference>
<gene>
    <name evidence="10" type="ORF">JKG68_15240</name>
</gene>
<feature type="transmembrane region" description="Helical" evidence="8">
    <location>
        <begin position="237"/>
        <end position="264"/>
    </location>
</feature>
<feature type="transmembrane region" description="Helical" evidence="8">
    <location>
        <begin position="50"/>
        <end position="71"/>
    </location>
</feature>